<name>A0A0C9XJM0_9AGAR</name>
<gene>
    <name evidence="1" type="ORF">K443DRAFT_80480</name>
</gene>
<evidence type="ECO:0000313" key="2">
    <source>
        <dbReference type="Proteomes" id="UP000054477"/>
    </source>
</evidence>
<reference evidence="1 2" key="1">
    <citation type="submission" date="2014-04" db="EMBL/GenBank/DDBJ databases">
        <authorList>
            <consortium name="DOE Joint Genome Institute"/>
            <person name="Kuo A."/>
            <person name="Kohler A."/>
            <person name="Nagy L.G."/>
            <person name="Floudas D."/>
            <person name="Copeland A."/>
            <person name="Barry K.W."/>
            <person name="Cichocki N."/>
            <person name="Veneault-Fourrey C."/>
            <person name="LaButti K."/>
            <person name="Lindquist E.A."/>
            <person name="Lipzen A."/>
            <person name="Lundell T."/>
            <person name="Morin E."/>
            <person name="Murat C."/>
            <person name="Sun H."/>
            <person name="Tunlid A."/>
            <person name="Henrissat B."/>
            <person name="Grigoriev I.V."/>
            <person name="Hibbett D.S."/>
            <person name="Martin F."/>
            <person name="Nordberg H.P."/>
            <person name="Cantor M.N."/>
            <person name="Hua S.X."/>
        </authorList>
    </citation>
    <scope>NUCLEOTIDE SEQUENCE [LARGE SCALE GENOMIC DNA]</scope>
    <source>
        <strain evidence="1 2">LaAM-08-1</strain>
    </source>
</reference>
<proteinExistence type="predicted"/>
<dbReference type="AlphaFoldDB" id="A0A0C9XJM0"/>
<sequence>NLSLHYRFPTGALLVLDRLLTRSGFRQLNSIGFHINGCAPPKWIKGYDFKEATETVIREEFVSLSQSGVRTLDTSVTLQ</sequence>
<protein>
    <submittedName>
        <fullName evidence="1">Uncharacterized protein</fullName>
    </submittedName>
</protein>
<dbReference type="Proteomes" id="UP000054477">
    <property type="component" value="Unassembled WGS sequence"/>
</dbReference>
<organism evidence="1 2">
    <name type="scientific">Laccaria amethystina LaAM-08-1</name>
    <dbReference type="NCBI Taxonomy" id="1095629"/>
    <lineage>
        <taxon>Eukaryota</taxon>
        <taxon>Fungi</taxon>
        <taxon>Dikarya</taxon>
        <taxon>Basidiomycota</taxon>
        <taxon>Agaricomycotina</taxon>
        <taxon>Agaricomycetes</taxon>
        <taxon>Agaricomycetidae</taxon>
        <taxon>Agaricales</taxon>
        <taxon>Agaricineae</taxon>
        <taxon>Hydnangiaceae</taxon>
        <taxon>Laccaria</taxon>
    </lineage>
</organism>
<reference evidence="2" key="2">
    <citation type="submission" date="2015-01" db="EMBL/GenBank/DDBJ databases">
        <title>Evolutionary Origins and Diversification of the Mycorrhizal Mutualists.</title>
        <authorList>
            <consortium name="DOE Joint Genome Institute"/>
            <consortium name="Mycorrhizal Genomics Consortium"/>
            <person name="Kohler A."/>
            <person name="Kuo A."/>
            <person name="Nagy L.G."/>
            <person name="Floudas D."/>
            <person name="Copeland A."/>
            <person name="Barry K.W."/>
            <person name="Cichocki N."/>
            <person name="Veneault-Fourrey C."/>
            <person name="LaButti K."/>
            <person name="Lindquist E.A."/>
            <person name="Lipzen A."/>
            <person name="Lundell T."/>
            <person name="Morin E."/>
            <person name="Murat C."/>
            <person name="Riley R."/>
            <person name="Ohm R."/>
            <person name="Sun H."/>
            <person name="Tunlid A."/>
            <person name="Henrissat B."/>
            <person name="Grigoriev I.V."/>
            <person name="Hibbett D.S."/>
            <person name="Martin F."/>
        </authorList>
    </citation>
    <scope>NUCLEOTIDE SEQUENCE [LARGE SCALE GENOMIC DNA]</scope>
    <source>
        <strain evidence="2">LaAM-08-1</strain>
    </source>
</reference>
<dbReference type="HOGENOM" id="CLU_2612489_0_0_1"/>
<dbReference type="EMBL" id="KN838723">
    <property type="protein sequence ID" value="KIJ96392.1"/>
    <property type="molecule type" value="Genomic_DNA"/>
</dbReference>
<accession>A0A0C9XJM0</accession>
<evidence type="ECO:0000313" key="1">
    <source>
        <dbReference type="EMBL" id="KIJ96392.1"/>
    </source>
</evidence>
<feature type="non-terminal residue" evidence="1">
    <location>
        <position position="1"/>
    </location>
</feature>
<feature type="non-terminal residue" evidence="1">
    <location>
        <position position="79"/>
    </location>
</feature>
<keyword evidence="2" id="KW-1185">Reference proteome</keyword>